<dbReference type="AlphaFoldDB" id="A0A6A6U382"/>
<feature type="coiled-coil region" evidence="1">
    <location>
        <begin position="370"/>
        <end position="411"/>
    </location>
</feature>
<evidence type="ECO:0000256" key="3">
    <source>
        <dbReference type="SAM" id="Phobius"/>
    </source>
</evidence>
<feature type="compositionally biased region" description="Basic and acidic residues" evidence="2">
    <location>
        <begin position="112"/>
        <end position="138"/>
    </location>
</feature>
<keyword evidence="3" id="KW-0812">Transmembrane</keyword>
<feature type="region of interest" description="Disordered" evidence="2">
    <location>
        <begin position="112"/>
        <end position="155"/>
    </location>
</feature>
<organism evidence="4 5">
    <name type="scientific">Microthyrium microscopicum</name>
    <dbReference type="NCBI Taxonomy" id="703497"/>
    <lineage>
        <taxon>Eukaryota</taxon>
        <taxon>Fungi</taxon>
        <taxon>Dikarya</taxon>
        <taxon>Ascomycota</taxon>
        <taxon>Pezizomycotina</taxon>
        <taxon>Dothideomycetes</taxon>
        <taxon>Dothideomycetes incertae sedis</taxon>
        <taxon>Microthyriales</taxon>
        <taxon>Microthyriaceae</taxon>
        <taxon>Microthyrium</taxon>
    </lineage>
</organism>
<dbReference type="EMBL" id="MU004240">
    <property type="protein sequence ID" value="KAF2665578.1"/>
    <property type="molecule type" value="Genomic_DNA"/>
</dbReference>
<dbReference type="Proteomes" id="UP000799302">
    <property type="component" value="Unassembled WGS sequence"/>
</dbReference>
<feature type="compositionally biased region" description="Low complexity" evidence="2">
    <location>
        <begin position="1"/>
        <end position="13"/>
    </location>
</feature>
<dbReference type="OrthoDB" id="5369448at2759"/>
<sequence length="613" mass="67694">MAALTATSSPAPANQHLPIPDYHEDDSHHKAYASSERTTPSRRQSGFTNISSIPPSLPADDIPYIHRKHRQAFRSPSSVRAIQLSSPSPVASPRHSLSDTRKWSLAAVHKYGPRDDLHSEPATSEPEHGSHLRHRPDSGAKLYRAPSDTTTNLTSFTESRPPLILLHVSVLRGAETRYSRSLLEAHAPRYVQDNLRLLAEKLSDEVVARGVLLPHPGDEYEMLEERLLEALELVPPRVLDCGHFYDPEMDEAEEMGDDRSTVGDGGEMKTICSYAHAEMDGAPDEIARDPVCDTCAQPMHLPSRGAGHGSQRWEINFYAANGLMRAGAWAAAWREMERVDVEIAPWMSSSVKRTMEMAAAKEEEKSATERREFELQIDMLQMDVKEAAQRIHELEDDLVKLQTEREQSIQVPVSTSGDGSKELPTTSTIIPPDLIQISTIPLLNESLSSVEATTKPERLAQDIPLGRLLQRYVMLWAQDRRNIALFIMSVVVLFLGMALVSKTGSSNAILPPTLAPTLPSAQISPVVEYQVPQLSTSQNLTSARPIVAEAIVPDDVKLQIQEPIEVLEPENSEPQASAMLPLSNESRQQSAQAQPSGEGQDPVLEKIYPSIPV</sequence>
<feature type="region of interest" description="Disordered" evidence="2">
    <location>
        <begin position="1"/>
        <end position="99"/>
    </location>
</feature>
<feature type="region of interest" description="Disordered" evidence="2">
    <location>
        <begin position="567"/>
        <end position="613"/>
    </location>
</feature>
<feature type="compositionally biased region" description="Polar residues" evidence="2">
    <location>
        <begin position="74"/>
        <end position="89"/>
    </location>
</feature>
<evidence type="ECO:0000313" key="5">
    <source>
        <dbReference type="Proteomes" id="UP000799302"/>
    </source>
</evidence>
<keyword evidence="3" id="KW-1133">Transmembrane helix</keyword>
<name>A0A6A6U382_9PEZI</name>
<evidence type="ECO:0000256" key="2">
    <source>
        <dbReference type="SAM" id="MobiDB-lite"/>
    </source>
</evidence>
<proteinExistence type="predicted"/>
<protein>
    <submittedName>
        <fullName evidence="4">Uncharacterized protein</fullName>
    </submittedName>
</protein>
<keyword evidence="3" id="KW-0472">Membrane</keyword>
<reference evidence="4" key="1">
    <citation type="journal article" date="2020" name="Stud. Mycol.">
        <title>101 Dothideomycetes genomes: a test case for predicting lifestyles and emergence of pathogens.</title>
        <authorList>
            <person name="Haridas S."/>
            <person name="Albert R."/>
            <person name="Binder M."/>
            <person name="Bloem J."/>
            <person name="Labutti K."/>
            <person name="Salamov A."/>
            <person name="Andreopoulos B."/>
            <person name="Baker S."/>
            <person name="Barry K."/>
            <person name="Bills G."/>
            <person name="Bluhm B."/>
            <person name="Cannon C."/>
            <person name="Castanera R."/>
            <person name="Culley D."/>
            <person name="Daum C."/>
            <person name="Ezra D."/>
            <person name="Gonzalez J."/>
            <person name="Henrissat B."/>
            <person name="Kuo A."/>
            <person name="Liang C."/>
            <person name="Lipzen A."/>
            <person name="Lutzoni F."/>
            <person name="Magnuson J."/>
            <person name="Mondo S."/>
            <person name="Nolan M."/>
            <person name="Ohm R."/>
            <person name="Pangilinan J."/>
            <person name="Park H.-J."/>
            <person name="Ramirez L."/>
            <person name="Alfaro M."/>
            <person name="Sun H."/>
            <person name="Tritt A."/>
            <person name="Yoshinaga Y."/>
            <person name="Zwiers L.-H."/>
            <person name="Turgeon B."/>
            <person name="Goodwin S."/>
            <person name="Spatafora J."/>
            <person name="Crous P."/>
            <person name="Grigoriev I."/>
        </authorList>
    </citation>
    <scope>NUCLEOTIDE SEQUENCE</scope>
    <source>
        <strain evidence="4">CBS 115976</strain>
    </source>
</reference>
<feature type="compositionally biased region" description="Polar residues" evidence="2">
    <location>
        <begin position="35"/>
        <end position="54"/>
    </location>
</feature>
<accession>A0A6A6U382</accession>
<keyword evidence="1" id="KW-0175">Coiled coil</keyword>
<feature type="compositionally biased region" description="Polar residues" evidence="2">
    <location>
        <begin position="583"/>
        <end position="597"/>
    </location>
</feature>
<evidence type="ECO:0000313" key="4">
    <source>
        <dbReference type="EMBL" id="KAF2665578.1"/>
    </source>
</evidence>
<keyword evidence="5" id="KW-1185">Reference proteome</keyword>
<evidence type="ECO:0000256" key="1">
    <source>
        <dbReference type="SAM" id="Coils"/>
    </source>
</evidence>
<feature type="transmembrane region" description="Helical" evidence="3">
    <location>
        <begin position="483"/>
        <end position="500"/>
    </location>
</feature>
<gene>
    <name evidence="4" type="ORF">BT63DRAFT_68894</name>
</gene>